<dbReference type="NCBIfam" id="TIGR01613">
    <property type="entry name" value="primase_Cterm"/>
    <property type="match status" value="1"/>
</dbReference>
<dbReference type="GO" id="GO:0016787">
    <property type="term" value="F:hydrolase activity"/>
    <property type="evidence" value="ECO:0007669"/>
    <property type="project" value="UniProtKB-KW"/>
</dbReference>
<dbReference type="InterPro" id="IPR006500">
    <property type="entry name" value="Helicase_put_C_phage/plasmid"/>
</dbReference>
<dbReference type="GeneID" id="26641679"/>
<dbReference type="InterPro" id="IPR045455">
    <property type="entry name" value="NrS-1_pol-like_helicase"/>
</dbReference>
<dbReference type="PROSITE" id="PS51206">
    <property type="entry name" value="SF3_HELICASE_1"/>
    <property type="match status" value="1"/>
</dbReference>
<keyword evidence="1" id="KW-0547">Nucleotide-binding</keyword>
<gene>
    <name evidence="5" type="ORF">SEA_YDN12_51</name>
</gene>
<dbReference type="InterPro" id="IPR014818">
    <property type="entry name" value="Phage/plasmid_primase_P4_C"/>
</dbReference>
<dbReference type="InterPro" id="IPR014015">
    <property type="entry name" value="Helicase_SF3_DNA-vir"/>
</dbReference>
<protein>
    <submittedName>
        <fullName evidence="5">DNA primase</fullName>
    </submittedName>
</protein>
<feature type="domain" description="SF3 helicase" evidence="4">
    <location>
        <begin position="355"/>
        <end position="531"/>
    </location>
</feature>
<dbReference type="PANTHER" id="PTHR35372">
    <property type="entry name" value="ATP BINDING PROTEIN-RELATED"/>
    <property type="match status" value="1"/>
</dbReference>
<evidence type="ECO:0000256" key="3">
    <source>
        <dbReference type="ARBA" id="ARBA00022840"/>
    </source>
</evidence>
<evidence type="ECO:0000313" key="6">
    <source>
        <dbReference type="Proteomes" id="UP000033007"/>
    </source>
</evidence>
<evidence type="ECO:0000259" key="4">
    <source>
        <dbReference type="PROSITE" id="PS51206"/>
    </source>
</evidence>
<keyword evidence="3" id="KW-0067">ATP-binding</keyword>
<evidence type="ECO:0000256" key="2">
    <source>
        <dbReference type="ARBA" id="ARBA00022801"/>
    </source>
</evidence>
<dbReference type="PANTHER" id="PTHR35372:SF2">
    <property type="entry name" value="SF3 HELICASE DOMAIN-CONTAINING PROTEIN"/>
    <property type="match status" value="1"/>
</dbReference>
<dbReference type="RefSeq" id="YP_009215353.1">
    <property type="nucleotide sequence ID" value="NC_028974.1"/>
</dbReference>
<dbReference type="SMART" id="SM00885">
    <property type="entry name" value="D5_N"/>
    <property type="match status" value="1"/>
</dbReference>
<accession>A0A0E3M3J5</accession>
<proteinExistence type="predicted"/>
<sequence>MTISAAHMPILTASAITPEVIESSGIESTPRGLRFPWNDGVSATVWQNRPDNPRVDDEGRAVKYEFPKGAKVPFNRLRDGDDLTRMIIAEGTKQQYAVLSHAPADMAVYGMSGCWGYKHADLTVADGRDVFLLLDADFESNQDVWVAAEQFTKQLKRHGAKSVAYVATTGTGNEGVDDVLAGFPEDKRGHMLKTWLAQAAPKLPRKPKAKRPVQSEMDAEAAKLFGTRDKPLTYKPVDAAQKIMDGTPAAITVEKNIALYVGGVYQVDEDAILSRVVGLLGNFYTPGFLKQTTDVLRGLLAAEGKKLPEHMSTPLLNCVNGMVDLRTGELLPHSPDHMSYVQVTAAYEPDTATPNYDAWLRDALRKEGATDAELDALVADIEETAGTMLDPSRTPSKTLFLFGPSRSGKSTFLRLLRAVAGAKNTSAVTLHNLATDQFAAANLYGKMLNVAADLSNKHVEDLSLFKMITGEDVVQANRKYGNQFEFTNQCLVAFSANELPTVSEASRAYAERMKPFEFPNSFAGREDKTLEDKLMSELPGILARWVKAYGRFLARGGYGRTDAATQANFEAKSDRVVQFFQDMCSVAPATYGQKMDPTTATGRRDVAIAFNAWAERNGGSKMGERAFFNRFAQMEGITEVRVGKGSRAFNVTVAKADEDTWSAEDAEPVADPVKPSGVVPAGNPWVPADDDASPCAVPAVTSAVSVPQMAAQPDPFAVEDLGYDI</sequence>
<dbReference type="Pfam" id="PF08706">
    <property type="entry name" value="D5_N"/>
    <property type="match status" value="1"/>
</dbReference>
<organism evidence="5 6">
    <name type="scientific">Streptomyces phage YDN12</name>
    <dbReference type="NCBI Taxonomy" id="1636183"/>
    <lineage>
        <taxon>Viruses</taxon>
        <taxon>Duplodnaviria</taxon>
        <taxon>Heunggongvirae</taxon>
        <taxon>Uroviricota</taxon>
        <taxon>Caudoviricetes</taxon>
        <taxon>Woodruffvirus</taxon>
        <taxon>Woodruffvirus YDN12</taxon>
    </lineage>
</organism>
<dbReference type="KEGG" id="vg:26641679"/>
<name>A0A0E3M3J5_9CAUD</name>
<dbReference type="Proteomes" id="UP000033007">
    <property type="component" value="Segment"/>
</dbReference>
<dbReference type="Gene3D" id="3.40.50.300">
    <property type="entry name" value="P-loop containing nucleotide triphosphate hydrolases"/>
    <property type="match status" value="1"/>
</dbReference>
<reference evidence="5 6" key="1">
    <citation type="submission" date="2015-03" db="EMBL/GenBank/DDBJ databases">
        <authorList>
            <person name="Djamen P.Y."/>
            <person name="Nguyen L."/>
            <person name="Gibbs Z.A."/>
            <person name="Donegan-Quick R."/>
            <person name="Visi D.K."/>
            <person name="Allen M.S."/>
            <person name="Hughes L.E."/>
            <person name="Bradley K.W."/>
            <person name="Asai D.J."/>
            <person name="Bowman C.A."/>
            <person name="Russell D.A."/>
            <person name="Pope W.H."/>
            <person name="Jacobs-Sera D."/>
            <person name="Hendrix R.W."/>
            <person name="Hatfull G.F."/>
        </authorList>
    </citation>
    <scope>NUCLEOTIDE SEQUENCE [LARGE SCALE GENOMIC DNA]</scope>
</reference>
<dbReference type="InterPro" id="IPR027417">
    <property type="entry name" value="P-loop_NTPase"/>
</dbReference>
<evidence type="ECO:0000313" key="5">
    <source>
        <dbReference type="EMBL" id="AKA61718.1"/>
    </source>
</evidence>
<dbReference type="Pfam" id="PF19263">
    <property type="entry name" value="DUF5906"/>
    <property type="match status" value="1"/>
</dbReference>
<evidence type="ECO:0000256" key="1">
    <source>
        <dbReference type="ARBA" id="ARBA00022741"/>
    </source>
</evidence>
<keyword evidence="6" id="KW-1185">Reference proteome</keyword>
<dbReference type="GO" id="GO:0005524">
    <property type="term" value="F:ATP binding"/>
    <property type="evidence" value="ECO:0007669"/>
    <property type="project" value="UniProtKB-KW"/>
</dbReference>
<dbReference type="OrthoDB" id="1837at10239"/>
<dbReference type="EMBL" id="KP876465">
    <property type="protein sequence ID" value="AKA61718.1"/>
    <property type="molecule type" value="Genomic_DNA"/>
</dbReference>
<dbReference type="InterPro" id="IPR051620">
    <property type="entry name" value="ORF904-like_C"/>
</dbReference>
<keyword evidence="2" id="KW-0378">Hydrolase</keyword>
<dbReference type="SUPFAM" id="SSF52540">
    <property type="entry name" value="P-loop containing nucleoside triphosphate hydrolases"/>
    <property type="match status" value="1"/>
</dbReference>